<dbReference type="Proteomes" id="UP000461162">
    <property type="component" value="Unassembled WGS sequence"/>
</dbReference>
<dbReference type="PROSITE" id="PS51354">
    <property type="entry name" value="GLUTAREDOXIN_2"/>
    <property type="match status" value="1"/>
</dbReference>
<accession>A0A7K1KRA5</accession>
<dbReference type="SUPFAM" id="SSF52833">
    <property type="entry name" value="Thioredoxin-like"/>
    <property type="match status" value="1"/>
</dbReference>
<dbReference type="GO" id="GO:0045454">
    <property type="term" value="P:cell redox homeostasis"/>
    <property type="evidence" value="ECO:0007669"/>
    <property type="project" value="TreeGrafter"/>
</dbReference>
<organism evidence="2 3">
    <name type="scientific">Pseudodesulfovibrio alkaliphilus</name>
    <dbReference type="NCBI Taxonomy" id="2661613"/>
    <lineage>
        <taxon>Bacteria</taxon>
        <taxon>Pseudomonadati</taxon>
        <taxon>Thermodesulfobacteriota</taxon>
        <taxon>Desulfovibrionia</taxon>
        <taxon>Desulfovibrionales</taxon>
        <taxon>Desulfovibrionaceae</taxon>
    </lineage>
</organism>
<gene>
    <name evidence="2" type="ORF">GKC30_12170</name>
</gene>
<keyword evidence="3" id="KW-1185">Reference proteome</keyword>
<dbReference type="RefSeq" id="WP_155935054.1">
    <property type="nucleotide sequence ID" value="NZ_WODC01000008.1"/>
</dbReference>
<evidence type="ECO:0000259" key="1">
    <source>
        <dbReference type="Pfam" id="PF00462"/>
    </source>
</evidence>
<dbReference type="InterPro" id="IPR051548">
    <property type="entry name" value="Grx-like_ET"/>
</dbReference>
<dbReference type="EMBL" id="WODC01000008">
    <property type="protein sequence ID" value="MUM78391.1"/>
    <property type="molecule type" value="Genomic_DNA"/>
</dbReference>
<evidence type="ECO:0000313" key="2">
    <source>
        <dbReference type="EMBL" id="MUM78391.1"/>
    </source>
</evidence>
<dbReference type="Pfam" id="PF00462">
    <property type="entry name" value="Glutaredoxin"/>
    <property type="match status" value="1"/>
</dbReference>
<dbReference type="CDD" id="cd02976">
    <property type="entry name" value="NrdH"/>
    <property type="match status" value="1"/>
</dbReference>
<evidence type="ECO:0000313" key="3">
    <source>
        <dbReference type="Proteomes" id="UP000461162"/>
    </source>
</evidence>
<proteinExistence type="predicted"/>
<dbReference type="Gene3D" id="3.40.30.10">
    <property type="entry name" value="Glutaredoxin"/>
    <property type="match status" value="1"/>
</dbReference>
<comment type="caution">
    <text evidence="2">The sequence shown here is derived from an EMBL/GenBank/DDBJ whole genome shotgun (WGS) entry which is preliminary data.</text>
</comment>
<name>A0A7K1KRA5_9BACT</name>
<dbReference type="InterPro" id="IPR036249">
    <property type="entry name" value="Thioredoxin-like_sf"/>
</dbReference>
<protein>
    <submittedName>
        <fullName evidence="2">Glutaredoxin family protein</fullName>
    </submittedName>
</protein>
<dbReference type="PANTHER" id="PTHR34386">
    <property type="entry name" value="GLUTAREDOXIN"/>
    <property type="match status" value="1"/>
</dbReference>
<dbReference type="AlphaFoldDB" id="A0A7K1KRA5"/>
<dbReference type="PANTHER" id="PTHR34386:SF1">
    <property type="entry name" value="GLUTAREDOXIN-LIKE PROTEIN NRDH"/>
    <property type="match status" value="1"/>
</dbReference>
<sequence length="83" mass="9447">MSDDVKVYALSTCIHCRNAKKYLDECGIKYKCVHVDELTGDERKEIIKEVKGHNPAVSFPTIVIKDKVIVGFHKDQIDEALKE</sequence>
<reference evidence="2 3" key="1">
    <citation type="submission" date="2019-11" db="EMBL/GenBank/DDBJ databases">
        <title>Pseudodesulfovibrio alkaliphilus, sp. nov., an alkaliphilic sulfate-reducing bacteria from mud volcano of Taman peninsula, Russia.</title>
        <authorList>
            <person name="Frolova A."/>
            <person name="Merkel A.Y."/>
            <person name="Slobodkin A.I."/>
        </authorList>
    </citation>
    <scope>NUCLEOTIDE SEQUENCE [LARGE SCALE GENOMIC DNA]</scope>
    <source>
        <strain evidence="2 3">F-1</strain>
    </source>
</reference>
<dbReference type="InterPro" id="IPR002109">
    <property type="entry name" value="Glutaredoxin"/>
</dbReference>
<feature type="domain" description="Glutaredoxin" evidence="1">
    <location>
        <begin position="5"/>
        <end position="69"/>
    </location>
</feature>
<dbReference type="GO" id="GO:0009055">
    <property type="term" value="F:electron transfer activity"/>
    <property type="evidence" value="ECO:0007669"/>
    <property type="project" value="TreeGrafter"/>
</dbReference>